<dbReference type="eggNOG" id="COG2321">
    <property type="taxonomic scope" value="Bacteria"/>
</dbReference>
<feature type="transmembrane region" description="Helical" evidence="5">
    <location>
        <begin position="27"/>
        <end position="45"/>
    </location>
</feature>
<dbReference type="Pfam" id="PF04228">
    <property type="entry name" value="Zn_peptidase"/>
    <property type="match status" value="1"/>
</dbReference>
<dbReference type="PANTHER" id="PTHR30168:SF0">
    <property type="entry name" value="INNER MEMBRANE PROTEIN"/>
    <property type="match status" value="1"/>
</dbReference>
<dbReference type="SUPFAM" id="SSF55486">
    <property type="entry name" value="Metalloproteases ('zincins'), catalytic domain"/>
    <property type="match status" value="1"/>
</dbReference>
<dbReference type="STRING" id="1348662.CARG_05335"/>
<organism evidence="6 7">
    <name type="scientific">Corynebacterium argentoratense DSM 44202</name>
    <dbReference type="NCBI Taxonomy" id="1348662"/>
    <lineage>
        <taxon>Bacteria</taxon>
        <taxon>Bacillati</taxon>
        <taxon>Actinomycetota</taxon>
        <taxon>Actinomycetes</taxon>
        <taxon>Mycobacteriales</taxon>
        <taxon>Corynebacteriaceae</taxon>
        <taxon>Corynebacterium</taxon>
    </lineage>
</organism>
<evidence type="ECO:0000256" key="1">
    <source>
        <dbReference type="ARBA" id="ARBA00004167"/>
    </source>
</evidence>
<dbReference type="InterPro" id="IPR007343">
    <property type="entry name" value="Uncharacterised_pept_Zn_put"/>
</dbReference>
<evidence type="ECO:0000256" key="4">
    <source>
        <dbReference type="ARBA" id="ARBA00023136"/>
    </source>
</evidence>
<dbReference type="PANTHER" id="PTHR30168">
    <property type="entry name" value="PUTATIVE MEMBRANE PROTEIN YPFJ"/>
    <property type="match status" value="1"/>
</dbReference>
<keyword evidence="4 5" id="KW-0472">Membrane</keyword>
<evidence type="ECO:0000313" key="7">
    <source>
        <dbReference type="Proteomes" id="UP000016943"/>
    </source>
</evidence>
<evidence type="ECO:0000256" key="3">
    <source>
        <dbReference type="ARBA" id="ARBA00022989"/>
    </source>
</evidence>
<evidence type="ECO:0008006" key="8">
    <source>
        <dbReference type="Google" id="ProtNLM"/>
    </source>
</evidence>
<gene>
    <name evidence="6" type="ORF">CARG_05335</name>
</gene>
<evidence type="ECO:0000256" key="2">
    <source>
        <dbReference type="ARBA" id="ARBA00022692"/>
    </source>
</evidence>
<dbReference type="PATRIC" id="fig|1348662.3.peg.1048"/>
<keyword evidence="3 5" id="KW-1133">Transmembrane helix</keyword>
<accession>U3GV60</accession>
<dbReference type="KEGG" id="caz:CARG_05335"/>
<dbReference type="GO" id="GO:0016020">
    <property type="term" value="C:membrane"/>
    <property type="evidence" value="ECO:0007669"/>
    <property type="project" value="UniProtKB-SubCell"/>
</dbReference>
<comment type="subcellular location">
    <subcellularLocation>
        <location evidence="1">Membrane</location>
        <topology evidence="1">Single-pass membrane protein</topology>
    </subcellularLocation>
</comment>
<reference evidence="6 7" key="1">
    <citation type="journal article" date="2013" name="Genome Announc.">
        <title>Whole-Genome Sequence of the Clinical Strain Corynebacterium argentoratense DSM 44202, Isolated from a Human Throat Specimen.</title>
        <authorList>
            <person name="Bomholt C."/>
            <person name="Glaub A."/>
            <person name="Gravermann K."/>
            <person name="Albersmeier A."/>
            <person name="Brinkrolf K."/>
            <person name="Ruckert C."/>
            <person name="Tauch A."/>
        </authorList>
    </citation>
    <scope>NUCLEOTIDE SEQUENCE [LARGE SCALE GENOMIC DNA]</scope>
    <source>
        <strain evidence="6">DSM 44202</strain>
    </source>
</reference>
<keyword evidence="7" id="KW-1185">Reference proteome</keyword>
<dbReference type="Proteomes" id="UP000016943">
    <property type="component" value="Chromosome"/>
</dbReference>
<name>U3GV60_9CORY</name>
<proteinExistence type="predicted"/>
<sequence length="300" mass="31994">MLTLMTFRGDLNRPTRNISGGGGGVKLAAGGGIGTLVLVGLFLLMGGNPADLDQILGSNQQQSGPAEVDSGDTSTFDHCQTGADANTFNDCRLWFTAASLDQVWSSQLPQQAQLKYTEPGLTLFKGATQTACGAASSATGPFYCPGDRTAYFDTSFFDQLKQLGGKDAPFAQEYIVAHEFGHHIQNIEGTLGLSDYNNPGADSAAVKVELQADCYAGIWAHYADKGQDAFLEAVSEAQVYDAVTTARAVGDDNIQQRTSGKVRPDMFTHGSSEQRQQAFLAGYTSGKMSSCDFFNRGVYN</sequence>
<dbReference type="EMBL" id="CP006365">
    <property type="protein sequence ID" value="AGU15204.1"/>
    <property type="molecule type" value="Genomic_DNA"/>
</dbReference>
<evidence type="ECO:0000256" key="5">
    <source>
        <dbReference type="SAM" id="Phobius"/>
    </source>
</evidence>
<keyword evidence="2 5" id="KW-0812">Transmembrane</keyword>
<dbReference type="HOGENOM" id="CLU_059329_1_0_11"/>
<protein>
    <recommendedName>
        <fullName evidence="8">Metalloprotease</fullName>
    </recommendedName>
</protein>
<evidence type="ECO:0000313" key="6">
    <source>
        <dbReference type="EMBL" id="AGU15204.1"/>
    </source>
</evidence>
<dbReference type="AlphaFoldDB" id="U3GV60"/>